<feature type="compositionally biased region" description="Polar residues" evidence="1">
    <location>
        <begin position="238"/>
        <end position="250"/>
    </location>
</feature>
<comment type="caution">
    <text evidence="2">The sequence shown here is derived from an EMBL/GenBank/DDBJ whole genome shotgun (WGS) entry which is preliminary data.</text>
</comment>
<proteinExistence type="predicted"/>
<dbReference type="EMBL" id="JAXIVS010000002">
    <property type="protein sequence ID" value="MDY7226490.1"/>
    <property type="molecule type" value="Genomic_DNA"/>
</dbReference>
<name>A0ABU5GZ83_9BACT</name>
<feature type="region of interest" description="Disordered" evidence="1">
    <location>
        <begin position="179"/>
        <end position="305"/>
    </location>
</feature>
<dbReference type="Proteomes" id="UP001291309">
    <property type="component" value="Unassembled WGS sequence"/>
</dbReference>
<organism evidence="2 3">
    <name type="scientific">Hyalangium rubrum</name>
    <dbReference type="NCBI Taxonomy" id="3103134"/>
    <lineage>
        <taxon>Bacteria</taxon>
        <taxon>Pseudomonadati</taxon>
        <taxon>Myxococcota</taxon>
        <taxon>Myxococcia</taxon>
        <taxon>Myxococcales</taxon>
        <taxon>Cystobacterineae</taxon>
        <taxon>Archangiaceae</taxon>
        <taxon>Hyalangium</taxon>
    </lineage>
</organism>
<feature type="compositionally biased region" description="Polar residues" evidence="1">
    <location>
        <begin position="185"/>
        <end position="198"/>
    </location>
</feature>
<dbReference type="InterPro" id="IPR011990">
    <property type="entry name" value="TPR-like_helical_dom_sf"/>
</dbReference>
<accession>A0ABU5GZ83</accession>
<evidence type="ECO:0000313" key="3">
    <source>
        <dbReference type="Proteomes" id="UP001291309"/>
    </source>
</evidence>
<evidence type="ECO:0000313" key="2">
    <source>
        <dbReference type="EMBL" id="MDY7226490.1"/>
    </source>
</evidence>
<reference evidence="2 3" key="1">
    <citation type="submission" date="2023-12" db="EMBL/GenBank/DDBJ databases">
        <title>the genome sequence of Hyalangium sp. s54d21.</title>
        <authorList>
            <person name="Zhang X."/>
        </authorList>
    </citation>
    <scope>NUCLEOTIDE SEQUENCE [LARGE SCALE GENOMIC DNA]</scope>
    <source>
        <strain evidence="3">s54d21</strain>
    </source>
</reference>
<evidence type="ECO:0000256" key="1">
    <source>
        <dbReference type="SAM" id="MobiDB-lite"/>
    </source>
</evidence>
<protein>
    <recommendedName>
        <fullName evidence="4">Tetratricopeptide repeat protein</fullName>
    </recommendedName>
</protein>
<evidence type="ECO:0008006" key="4">
    <source>
        <dbReference type="Google" id="ProtNLM"/>
    </source>
</evidence>
<keyword evidence="3" id="KW-1185">Reference proteome</keyword>
<dbReference type="RefSeq" id="WP_321545208.1">
    <property type="nucleotide sequence ID" value="NZ_JAXIVS010000002.1"/>
</dbReference>
<gene>
    <name evidence="2" type="ORF">SYV04_08840</name>
</gene>
<sequence>MGLRELKETAHQQYVRGKFAQCAQTYHQILRLAPRDPNMRVRHAEACRRAGERLQAIASYRAAADLLLELGCESRARGALKAALELDPNDVLLQAEVARLDPLACAEDMPTGFQERDELPLLPPLESGLDPVPPPSSTPRQVHLMRGVPNRTPALPPIQRALPAAPSIPPLLPPVLLPAPGMPSTPASGSPTKAQLATTLPPRSATAGGRALPARAATSPLPPRSGTRPFAPPVLQPVSASTPPQGQATAGSPAPRVTAASTLPPRSMTQGVQASAARPMVPPPLPPRTRTASYQAPPPPPKEALLGERHTVPLVQTAPALPAPTSTEAPRPRLEVRRLSPNALAFRCSPTDSWALIRSRTPLEMHLVDDPEQLPPELRDFTLEITVESETESAPSALH</sequence>
<dbReference type="SUPFAM" id="SSF48452">
    <property type="entry name" value="TPR-like"/>
    <property type="match status" value="1"/>
</dbReference>
<dbReference type="Gene3D" id="1.25.40.10">
    <property type="entry name" value="Tetratricopeptide repeat domain"/>
    <property type="match status" value="1"/>
</dbReference>